<gene>
    <name evidence="3" type="ORF">SAMN02745163_01333</name>
</gene>
<evidence type="ECO:0000256" key="1">
    <source>
        <dbReference type="SAM" id="SignalP"/>
    </source>
</evidence>
<dbReference type="Pfam" id="PF00144">
    <property type="entry name" value="Beta-lactamase"/>
    <property type="match status" value="1"/>
</dbReference>
<accession>A0A1M6GN34</accession>
<sequence>MRFSKKCISVFVASLIITTSLGINVSASTTLPQKDNNTKKLMNEYMNELKKQYPFNGAVLVSQKGKIIFRQAYGKADFEKNIPNTPDTKFSIASVSKQFTAVGIMILQERGELNVKDPLSNYLPDYPNGDKITIENLLTHTSGLAEYLTNELLTSNASKNKYTPEEIITLFKDKPSVFETGTKFKYCNSNYILLGSIIEKVSGMKYEDFLTNNIFKPLKMKNTGFYLDTSNTSKKSNAYLRSNTGAQNVITTKGYINHTLGYAAGGMYSTLDDLYLWHRALSDEKILTKESLAQVYKEYLPGSNYGYGVGLDVINGQKCIAHMGTMPGVNTIISRYIDEDTCIVVLSNLAQIDVDKIQSNLYSILHQGKYEKPKQFTEVSIDPQILDSYTGKYEFSPGVSFEIVKKDSSLFLVTDNFMISPNETNAIYPCSQTRFFHKVENLNIEFKDISNGKAQNAMLNVGDSGVEFKRIN</sequence>
<dbReference type="InterPro" id="IPR001466">
    <property type="entry name" value="Beta-lactam-related"/>
</dbReference>
<evidence type="ECO:0000259" key="2">
    <source>
        <dbReference type="Pfam" id="PF00144"/>
    </source>
</evidence>
<feature type="domain" description="Beta-lactamase-related" evidence="2">
    <location>
        <begin position="48"/>
        <end position="351"/>
    </location>
</feature>
<feature type="chain" id="PRO_5039310911" evidence="1">
    <location>
        <begin position="23"/>
        <end position="472"/>
    </location>
</feature>
<dbReference type="STRING" id="1121302.SAMN02745163_01333"/>
<reference evidence="3 4" key="1">
    <citation type="submission" date="2016-11" db="EMBL/GenBank/DDBJ databases">
        <authorList>
            <person name="Jaros S."/>
            <person name="Januszkiewicz K."/>
            <person name="Wedrychowicz H."/>
        </authorList>
    </citation>
    <scope>NUCLEOTIDE SEQUENCE [LARGE SCALE GENOMIC DNA]</scope>
    <source>
        <strain evidence="3 4">DSM 21758</strain>
    </source>
</reference>
<dbReference type="OrthoDB" id="9797709at2"/>
<organism evidence="3 4">
    <name type="scientific">Clostridium cavendishii DSM 21758</name>
    <dbReference type="NCBI Taxonomy" id="1121302"/>
    <lineage>
        <taxon>Bacteria</taxon>
        <taxon>Bacillati</taxon>
        <taxon>Bacillota</taxon>
        <taxon>Clostridia</taxon>
        <taxon>Eubacteriales</taxon>
        <taxon>Clostridiaceae</taxon>
        <taxon>Clostridium</taxon>
    </lineage>
</organism>
<dbReference type="InterPro" id="IPR012338">
    <property type="entry name" value="Beta-lactam/transpept-like"/>
</dbReference>
<dbReference type="RefSeq" id="WP_072985904.1">
    <property type="nucleotide sequence ID" value="NZ_FQZB01000006.1"/>
</dbReference>
<dbReference type="EMBL" id="FQZB01000006">
    <property type="protein sequence ID" value="SHJ11358.1"/>
    <property type="molecule type" value="Genomic_DNA"/>
</dbReference>
<dbReference type="PANTHER" id="PTHR46825">
    <property type="entry name" value="D-ALANYL-D-ALANINE-CARBOXYPEPTIDASE/ENDOPEPTIDASE AMPH"/>
    <property type="match status" value="1"/>
</dbReference>
<keyword evidence="1" id="KW-0732">Signal</keyword>
<dbReference type="InterPro" id="IPR050491">
    <property type="entry name" value="AmpC-like"/>
</dbReference>
<protein>
    <submittedName>
        <fullName evidence="3">CubicO group peptidase, beta-lactamase class C family</fullName>
    </submittedName>
</protein>
<proteinExistence type="predicted"/>
<name>A0A1M6GN34_9CLOT</name>
<dbReference type="Proteomes" id="UP000184310">
    <property type="component" value="Unassembled WGS sequence"/>
</dbReference>
<evidence type="ECO:0000313" key="4">
    <source>
        <dbReference type="Proteomes" id="UP000184310"/>
    </source>
</evidence>
<feature type="signal peptide" evidence="1">
    <location>
        <begin position="1"/>
        <end position="22"/>
    </location>
</feature>
<evidence type="ECO:0000313" key="3">
    <source>
        <dbReference type="EMBL" id="SHJ11358.1"/>
    </source>
</evidence>
<dbReference type="AlphaFoldDB" id="A0A1M6GN34"/>
<dbReference type="Gene3D" id="3.40.710.10">
    <property type="entry name" value="DD-peptidase/beta-lactamase superfamily"/>
    <property type="match status" value="1"/>
</dbReference>
<dbReference type="SUPFAM" id="SSF56601">
    <property type="entry name" value="beta-lactamase/transpeptidase-like"/>
    <property type="match status" value="1"/>
</dbReference>
<keyword evidence="4" id="KW-1185">Reference proteome</keyword>
<dbReference type="PANTHER" id="PTHR46825:SF9">
    <property type="entry name" value="BETA-LACTAMASE-RELATED DOMAIN-CONTAINING PROTEIN"/>
    <property type="match status" value="1"/>
</dbReference>